<evidence type="ECO:0000313" key="2">
    <source>
        <dbReference type="Proteomes" id="UP000801492"/>
    </source>
</evidence>
<sequence>SSQHKSVCNSRRSTINGRINFQRSSTSRNTNFCRSTLKCKENARFRNSTSCEYQNFNERKSQSCYIRSRPEL</sequence>
<dbReference type="Proteomes" id="UP000801492">
    <property type="component" value="Unassembled WGS sequence"/>
</dbReference>
<proteinExistence type="predicted"/>
<reference evidence="1" key="1">
    <citation type="submission" date="2019-08" db="EMBL/GenBank/DDBJ databases">
        <title>The genome of the North American firefly Photinus pyralis.</title>
        <authorList>
            <consortium name="Photinus pyralis genome working group"/>
            <person name="Fallon T.R."/>
            <person name="Sander Lower S.E."/>
            <person name="Weng J.-K."/>
        </authorList>
    </citation>
    <scope>NUCLEOTIDE SEQUENCE</scope>
    <source>
        <strain evidence="1">TRF0915ILg1</strain>
        <tissue evidence="1">Whole body</tissue>
    </source>
</reference>
<feature type="non-terminal residue" evidence="1">
    <location>
        <position position="1"/>
    </location>
</feature>
<protein>
    <submittedName>
        <fullName evidence="1">Uncharacterized protein</fullName>
    </submittedName>
</protein>
<organism evidence="1 2">
    <name type="scientific">Ignelater luminosus</name>
    <name type="common">Cucubano</name>
    <name type="synonym">Pyrophorus luminosus</name>
    <dbReference type="NCBI Taxonomy" id="2038154"/>
    <lineage>
        <taxon>Eukaryota</taxon>
        <taxon>Metazoa</taxon>
        <taxon>Ecdysozoa</taxon>
        <taxon>Arthropoda</taxon>
        <taxon>Hexapoda</taxon>
        <taxon>Insecta</taxon>
        <taxon>Pterygota</taxon>
        <taxon>Neoptera</taxon>
        <taxon>Endopterygota</taxon>
        <taxon>Coleoptera</taxon>
        <taxon>Polyphaga</taxon>
        <taxon>Elateriformia</taxon>
        <taxon>Elateroidea</taxon>
        <taxon>Elateridae</taxon>
        <taxon>Agrypninae</taxon>
        <taxon>Pyrophorini</taxon>
        <taxon>Ignelater</taxon>
    </lineage>
</organism>
<comment type="caution">
    <text evidence="1">The sequence shown here is derived from an EMBL/GenBank/DDBJ whole genome shotgun (WGS) entry which is preliminary data.</text>
</comment>
<dbReference type="AlphaFoldDB" id="A0A8K0CUF4"/>
<dbReference type="EMBL" id="VTPC01008576">
    <property type="protein sequence ID" value="KAF2892699.1"/>
    <property type="molecule type" value="Genomic_DNA"/>
</dbReference>
<accession>A0A8K0CUF4</accession>
<keyword evidence="2" id="KW-1185">Reference proteome</keyword>
<name>A0A8K0CUF4_IGNLU</name>
<gene>
    <name evidence="1" type="ORF">ILUMI_13471</name>
</gene>
<evidence type="ECO:0000313" key="1">
    <source>
        <dbReference type="EMBL" id="KAF2892699.1"/>
    </source>
</evidence>